<keyword evidence="12" id="KW-1185">Reference proteome</keyword>
<evidence type="ECO:0000256" key="2">
    <source>
        <dbReference type="ARBA" id="ARBA00022516"/>
    </source>
</evidence>
<feature type="transmembrane region" description="Helical" evidence="10">
    <location>
        <begin position="320"/>
        <end position="340"/>
    </location>
</feature>
<dbReference type="InterPro" id="IPR002076">
    <property type="entry name" value="ELO_fam"/>
</dbReference>
<evidence type="ECO:0000256" key="8">
    <source>
        <dbReference type="ARBA" id="ARBA00023136"/>
    </source>
</evidence>
<evidence type="ECO:0000256" key="4">
    <source>
        <dbReference type="ARBA" id="ARBA00022692"/>
    </source>
</evidence>
<keyword evidence="8 10" id="KW-0472">Membrane</keyword>
<dbReference type="PANTHER" id="PTHR11157">
    <property type="entry name" value="FATTY ACID ACYL TRANSFERASE-RELATED"/>
    <property type="match status" value="1"/>
</dbReference>
<feature type="transmembrane region" description="Helical" evidence="10">
    <location>
        <begin position="252"/>
        <end position="274"/>
    </location>
</feature>
<keyword evidence="3" id="KW-0808">Transferase</keyword>
<keyword evidence="7" id="KW-0443">Lipid metabolism</keyword>
<dbReference type="AlphaFoldDB" id="A0ABD1YSU0"/>
<evidence type="ECO:0000256" key="7">
    <source>
        <dbReference type="ARBA" id="ARBA00023098"/>
    </source>
</evidence>
<keyword evidence="6 10" id="KW-1133">Transmembrane helix</keyword>
<keyword evidence="4 10" id="KW-0812">Transmembrane</keyword>
<feature type="transmembrane region" description="Helical" evidence="10">
    <location>
        <begin position="149"/>
        <end position="175"/>
    </location>
</feature>
<organism evidence="11 12">
    <name type="scientific">Riccia fluitans</name>
    <dbReference type="NCBI Taxonomy" id="41844"/>
    <lineage>
        <taxon>Eukaryota</taxon>
        <taxon>Viridiplantae</taxon>
        <taxon>Streptophyta</taxon>
        <taxon>Embryophyta</taxon>
        <taxon>Marchantiophyta</taxon>
        <taxon>Marchantiopsida</taxon>
        <taxon>Marchantiidae</taxon>
        <taxon>Marchantiales</taxon>
        <taxon>Ricciaceae</taxon>
        <taxon>Riccia</taxon>
    </lineage>
</organism>
<evidence type="ECO:0000256" key="10">
    <source>
        <dbReference type="SAM" id="Phobius"/>
    </source>
</evidence>
<dbReference type="GO" id="GO:0016020">
    <property type="term" value="C:membrane"/>
    <property type="evidence" value="ECO:0007669"/>
    <property type="project" value="UniProtKB-SubCell"/>
</dbReference>
<keyword evidence="9" id="KW-0275">Fatty acid biosynthesis</keyword>
<comment type="caution">
    <text evidence="11">The sequence shown here is derived from an EMBL/GenBank/DDBJ whole genome shotgun (WGS) entry which is preliminary data.</text>
</comment>
<evidence type="ECO:0000256" key="5">
    <source>
        <dbReference type="ARBA" id="ARBA00022832"/>
    </source>
</evidence>
<evidence type="ECO:0000256" key="6">
    <source>
        <dbReference type="ARBA" id="ARBA00022989"/>
    </source>
</evidence>
<gene>
    <name evidence="11" type="ORF">R1flu_005306</name>
</gene>
<name>A0ABD1YSU0_9MARC</name>
<evidence type="ECO:0008006" key="13">
    <source>
        <dbReference type="Google" id="ProtNLM"/>
    </source>
</evidence>
<protein>
    <recommendedName>
        <fullName evidence="13">Very-long-chain 3-oxoacyl-CoA synthase</fullName>
    </recommendedName>
</protein>
<comment type="subcellular location">
    <subcellularLocation>
        <location evidence="1">Membrane</location>
        <topology evidence="1">Multi-pass membrane protein</topology>
    </subcellularLocation>
</comment>
<feature type="transmembrane region" description="Helical" evidence="10">
    <location>
        <begin position="108"/>
        <end position="128"/>
    </location>
</feature>
<dbReference type="EMBL" id="JBHFFA010000003">
    <property type="protein sequence ID" value="KAL2633827.1"/>
    <property type="molecule type" value="Genomic_DNA"/>
</dbReference>
<dbReference type="GO" id="GO:0016740">
    <property type="term" value="F:transferase activity"/>
    <property type="evidence" value="ECO:0007669"/>
    <property type="project" value="UniProtKB-KW"/>
</dbReference>
<dbReference type="Proteomes" id="UP001605036">
    <property type="component" value="Unassembled WGS sequence"/>
</dbReference>
<reference evidence="11 12" key="1">
    <citation type="submission" date="2024-09" db="EMBL/GenBank/DDBJ databases">
        <title>Chromosome-scale assembly of Riccia fluitans.</title>
        <authorList>
            <person name="Paukszto L."/>
            <person name="Sawicki J."/>
            <person name="Karawczyk K."/>
            <person name="Piernik-Szablinska J."/>
            <person name="Szczecinska M."/>
            <person name="Mazdziarz M."/>
        </authorList>
    </citation>
    <scope>NUCLEOTIDE SEQUENCE [LARGE SCALE GENOMIC DNA]</scope>
    <source>
        <strain evidence="11">Rf_01</strain>
        <tissue evidence="11">Aerial parts of the thallus</tissue>
    </source>
</reference>
<keyword evidence="5" id="KW-0276">Fatty acid metabolism</keyword>
<dbReference type="GO" id="GO:0006633">
    <property type="term" value="P:fatty acid biosynthetic process"/>
    <property type="evidence" value="ECO:0007669"/>
    <property type="project" value="UniProtKB-KW"/>
</dbReference>
<keyword evidence="2" id="KW-0444">Lipid biosynthesis</keyword>
<evidence type="ECO:0000256" key="9">
    <source>
        <dbReference type="ARBA" id="ARBA00023160"/>
    </source>
</evidence>
<dbReference type="PANTHER" id="PTHR11157:SF165">
    <property type="entry name" value="ELONGASE"/>
    <property type="match status" value="1"/>
</dbReference>
<feature type="transmembrane region" description="Helical" evidence="10">
    <location>
        <begin position="195"/>
        <end position="216"/>
    </location>
</feature>
<evidence type="ECO:0000313" key="11">
    <source>
        <dbReference type="EMBL" id="KAL2633827.1"/>
    </source>
</evidence>
<accession>A0ABD1YSU0</accession>
<dbReference type="Pfam" id="PF01151">
    <property type="entry name" value="ELO"/>
    <property type="match status" value="1"/>
</dbReference>
<feature type="transmembrane region" description="Helical" evidence="10">
    <location>
        <begin position="228"/>
        <end position="246"/>
    </location>
</feature>
<feature type="transmembrane region" description="Helical" evidence="10">
    <location>
        <begin position="286"/>
        <end position="308"/>
    </location>
</feature>
<evidence type="ECO:0000256" key="3">
    <source>
        <dbReference type="ARBA" id="ARBA00022679"/>
    </source>
</evidence>
<sequence>MAMQSGSGLLEWLAVAVKMKQARGINAGEFVVNGTSMMMRSSRGGMEWTTSLIHAFLNASNSKSEVGGAQKLKSLEESVSELVFEVLENVVGVDMKSPNPITKELPMVSSPVPVLSCICLYLLVVWLWSSHIKSSGQKPRKEDPVALRCLVIAHNLFLCILSAFMAVGLVAAHRFYGYKRIWGNKYDEREPGMNLLIYVFYMSKLYEFMDTAIMLVRRNLRQVTYLHLYHHTSISMIWWILCYRSPGADAYFSAAFNSAIHVAMYFYYLLAAIVGKDEKRRRKYLFWGKYLTIMQMLQFLSFIAQAIYCLYNPEVYPKGVGRMLFFYSCSLLAFFGNFFVNKYRRPKQAKITAKTE</sequence>
<evidence type="ECO:0000256" key="1">
    <source>
        <dbReference type="ARBA" id="ARBA00004141"/>
    </source>
</evidence>
<proteinExistence type="predicted"/>
<evidence type="ECO:0000313" key="12">
    <source>
        <dbReference type="Proteomes" id="UP001605036"/>
    </source>
</evidence>